<gene>
    <name evidence="3" type="ORF">NKI27_00950</name>
</gene>
<dbReference type="PANTHER" id="PTHR42852:SF17">
    <property type="entry name" value="THIOREDOXIN-LIKE PROTEIN HI_1115"/>
    <property type="match status" value="1"/>
</dbReference>
<feature type="domain" description="Thioredoxin" evidence="2">
    <location>
        <begin position="37"/>
        <end position="177"/>
    </location>
</feature>
<dbReference type="Pfam" id="PF00578">
    <property type="entry name" value="AhpC-TSA"/>
    <property type="match status" value="1"/>
</dbReference>
<dbReference type="CDD" id="cd02966">
    <property type="entry name" value="TlpA_like_family"/>
    <property type="match status" value="1"/>
</dbReference>
<organism evidence="3 4">
    <name type="scientific">Alkalimarinus alittae</name>
    <dbReference type="NCBI Taxonomy" id="2961619"/>
    <lineage>
        <taxon>Bacteria</taxon>
        <taxon>Pseudomonadati</taxon>
        <taxon>Pseudomonadota</taxon>
        <taxon>Gammaproteobacteria</taxon>
        <taxon>Alteromonadales</taxon>
        <taxon>Alteromonadaceae</taxon>
        <taxon>Alkalimarinus</taxon>
    </lineage>
</organism>
<evidence type="ECO:0000256" key="1">
    <source>
        <dbReference type="SAM" id="SignalP"/>
    </source>
</evidence>
<dbReference type="PROSITE" id="PS51352">
    <property type="entry name" value="THIOREDOXIN_2"/>
    <property type="match status" value="1"/>
</dbReference>
<dbReference type="Proteomes" id="UP001163739">
    <property type="component" value="Chromosome"/>
</dbReference>
<protein>
    <submittedName>
        <fullName evidence="3">TlpA family protein disulfide reductase</fullName>
    </submittedName>
</protein>
<dbReference type="RefSeq" id="WP_265047829.1">
    <property type="nucleotide sequence ID" value="NZ_CP100390.1"/>
</dbReference>
<dbReference type="InterPro" id="IPR050553">
    <property type="entry name" value="Thioredoxin_ResA/DsbE_sf"/>
</dbReference>
<dbReference type="InterPro" id="IPR013766">
    <property type="entry name" value="Thioredoxin_domain"/>
</dbReference>
<reference evidence="3" key="1">
    <citation type="submission" date="2022-06" db="EMBL/GenBank/DDBJ databases">
        <title>Alkalimarinus sp. nov., isolated from gut of a Alitta virens.</title>
        <authorList>
            <person name="Yang A.I."/>
            <person name="Shin N.-R."/>
        </authorList>
    </citation>
    <scope>NUCLEOTIDE SEQUENCE</scope>
    <source>
        <strain evidence="3">A2M4</strain>
    </source>
</reference>
<dbReference type="PANTHER" id="PTHR42852">
    <property type="entry name" value="THIOL:DISULFIDE INTERCHANGE PROTEIN DSBE"/>
    <property type="match status" value="1"/>
</dbReference>
<dbReference type="SUPFAM" id="SSF52833">
    <property type="entry name" value="Thioredoxin-like"/>
    <property type="match status" value="1"/>
</dbReference>
<keyword evidence="4" id="KW-1185">Reference proteome</keyword>
<keyword evidence="1" id="KW-0732">Signal</keyword>
<name>A0ABY6N2M7_9ALTE</name>
<evidence type="ECO:0000259" key="2">
    <source>
        <dbReference type="PROSITE" id="PS51352"/>
    </source>
</evidence>
<dbReference type="InterPro" id="IPR036249">
    <property type="entry name" value="Thioredoxin-like_sf"/>
</dbReference>
<dbReference type="InterPro" id="IPR000866">
    <property type="entry name" value="AhpC/TSA"/>
</dbReference>
<dbReference type="EMBL" id="CP100390">
    <property type="protein sequence ID" value="UZE96344.1"/>
    <property type="molecule type" value="Genomic_DNA"/>
</dbReference>
<feature type="signal peptide" evidence="1">
    <location>
        <begin position="1"/>
        <end position="25"/>
    </location>
</feature>
<evidence type="ECO:0000313" key="4">
    <source>
        <dbReference type="Proteomes" id="UP001163739"/>
    </source>
</evidence>
<evidence type="ECO:0000313" key="3">
    <source>
        <dbReference type="EMBL" id="UZE96344.1"/>
    </source>
</evidence>
<accession>A0ABY6N2M7</accession>
<sequence length="179" mass="19539">MIKIQTSTKLLVIGLLGLFSTSLLASPGYEGMKAKKPEQIILAPDFSLTTLDDKAISLSDYQGKVVVLNFWATYCIPCRIEMPSLEKFSKKHQNSDVSVVAISLDDGKEKAIHSLVKKMDLTFPIALKGQSAGHDYQVSVLPVTYIIGKQGELLARVVGDRDWASEEADELVKAVLAGE</sequence>
<feature type="chain" id="PRO_5045386603" evidence="1">
    <location>
        <begin position="26"/>
        <end position="179"/>
    </location>
</feature>
<proteinExistence type="predicted"/>
<dbReference type="Gene3D" id="3.40.30.10">
    <property type="entry name" value="Glutaredoxin"/>
    <property type="match status" value="1"/>
</dbReference>